<organism evidence="1 2">
    <name type="scientific">Pyricularia oryzae</name>
    <name type="common">Rice blast fungus</name>
    <name type="synonym">Magnaporthe oryzae</name>
    <dbReference type="NCBI Taxonomy" id="318829"/>
    <lineage>
        <taxon>Eukaryota</taxon>
        <taxon>Fungi</taxon>
        <taxon>Dikarya</taxon>
        <taxon>Ascomycota</taxon>
        <taxon>Pezizomycotina</taxon>
        <taxon>Sordariomycetes</taxon>
        <taxon>Sordariomycetidae</taxon>
        <taxon>Magnaporthales</taxon>
        <taxon>Pyriculariaceae</taxon>
        <taxon>Pyricularia</taxon>
    </lineage>
</organism>
<proteinExistence type="predicted"/>
<dbReference type="AlphaFoldDB" id="A0A4P7N5X3"/>
<name>A0A4P7N5X3_PYROR</name>
<evidence type="ECO:0000313" key="2">
    <source>
        <dbReference type="Proteomes" id="UP000294847"/>
    </source>
</evidence>
<reference evidence="1 2" key="1">
    <citation type="journal article" date="2019" name="Mol. Biol. Evol.">
        <title>Blast fungal genomes show frequent chromosomal changes, gene gains and losses, and effector gene turnover.</title>
        <authorList>
            <person name="Gomez Luciano L.B."/>
            <person name="Jason Tsai I."/>
            <person name="Chuma I."/>
            <person name="Tosa Y."/>
            <person name="Chen Y.H."/>
            <person name="Li J.Y."/>
            <person name="Li M.Y."/>
            <person name="Jade Lu M.Y."/>
            <person name="Nakayashiki H."/>
            <person name="Li W.H."/>
        </authorList>
    </citation>
    <scope>NUCLEOTIDE SEQUENCE [LARGE SCALE GENOMIC DNA]</scope>
    <source>
        <strain evidence="1">MZ5-1-6</strain>
    </source>
</reference>
<sequence>MPSLRGPIAIVAPALLVETVHAVPTTHFDQFFPFWNEMLQEIIHKNCSTEYTEYKAGNRPEGATLSSLISPVISCIFETLPEHRKAELGASAVILGLLPTILQSLGSTPPETALLSVRRPLLATLLALGSPSVTAMKTSNLMDSFKDLVEKGDTRPTTISAFRWNYVTKRWRVALSAAEYVAAIVSAANVVYLAYQLGSHAIVIFAPETIFMLPLWTFICIIIHFGGVLILHLKLHVDHKESRNSIRQLIHSEQHDSHRYPLLQNEEPKSGVLCRISTTFRDDVIPAAFQRRKRLRWRKETILVNFLIWVLSMGTLANLVFGSVIFSSLLFFSVRDVLLIVGRYFISALFCRGIVRLELAGFKECTFFEQDERSEDQQTHVDSTEPIPLKDVYQHPQREARL</sequence>
<dbReference type="EMBL" id="CP034206">
    <property type="protein sequence ID" value="QBZ57978.1"/>
    <property type="molecule type" value="Genomic_DNA"/>
</dbReference>
<protein>
    <submittedName>
        <fullName evidence="1">Uncharacterized protein</fullName>
    </submittedName>
</protein>
<gene>
    <name evidence="1" type="ORF">PoMZ_02916</name>
</gene>
<accession>A0A4P7N5X3</accession>
<dbReference type="Proteomes" id="UP000294847">
    <property type="component" value="Chromosome 3"/>
</dbReference>
<evidence type="ECO:0000313" key="1">
    <source>
        <dbReference type="EMBL" id="QBZ57978.1"/>
    </source>
</evidence>
<dbReference type="VEuPathDB" id="FungiDB:M_BR32_EuGene_00119931"/>
<dbReference type="OMA" id="DPFHTNF"/>